<organism evidence="1 2">
    <name type="scientific">Candidatus Niyogibacteria bacterium RIFCSPLOWO2_01_FULL_45_48</name>
    <dbReference type="NCBI Taxonomy" id="1801724"/>
    <lineage>
        <taxon>Bacteria</taxon>
        <taxon>Candidatus Niyogiibacteriota</taxon>
    </lineage>
</organism>
<dbReference type="Proteomes" id="UP000177486">
    <property type="component" value="Unassembled WGS sequence"/>
</dbReference>
<accession>A0A1G2EV23</accession>
<reference evidence="1 2" key="1">
    <citation type="journal article" date="2016" name="Nat. Commun.">
        <title>Thousands of microbial genomes shed light on interconnected biogeochemical processes in an aquifer system.</title>
        <authorList>
            <person name="Anantharaman K."/>
            <person name="Brown C.T."/>
            <person name="Hug L.A."/>
            <person name="Sharon I."/>
            <person name="Castelle C.J."/>
            <person name="Probst A.J."/>
            <person name="Thomas B.C."/>
            <person name="Singh A."/>
            <person name="Wilkins M.J."/>
            <person name="Karaoz U."/>
            <person name="Brodie E.L."/>
            <person name="Williams K.H."/>
            <person name="Hubbard S.S."/>
            <person name="Banfield J.F."/>
        </authorList>
    </citation>
    <scope>NUCLEOTIDE SEQUENCE [LARGE SCALE GENOMIC DNA]</scope>
</reference>
<gene>
    <name evidence="1" type="ORF">A2931_01130</name>
</gene>
<proteinExistence type="predicted"/>
<comment type="caution">
    <text evidence="1">The sequence shown here is derived from an EMBL/GenBank/DDBJ whole genome shotgun (WGS) entry which is preliminary data.</text>
</comment>
<protein>
    <submittedName>
        <fullName evidence="1">Uncharacterized protein</fullName>
    </submittedName>
</protein>
<dbReference type="AlphaFoldDB" id="A0A1G2EV23"/>
<evidence type="ECO:0000313" key="1">
    <source>
        <dbReference type="EMBL" id="OGZ29656.1"/>
    </source>
</evidence>
<dbReference type="EMBL" id="MHMQ01000033">
    <property type="protein sequence ID" value="OGZ29656.1"/>
    <property type="molecule type" value="Genomic_DNA"/>
</dbReference>
<name>A0A1G2EV23_9BACT</name>
<evidence type="ECO:0000313" key="2">
    <source>
        <dbReference type="Proteomes" id="UP000177486"/>
    </source>
</evidence>
<sequence length="160" mass="16867">MAIALGSWLILNTINPAFTTLKAPKGFTLQCPGGVCPSWGEVLFGTSNTADLTPKPLGELGGSAQKFVGSPGGQEQINAANNFENVVCPGRGQEALKNQSGSGGVCVEPTNGNTRLRVKQINCINIFQAMELKRLGIVQSAPERLPAGCEKILDEFVEIP</sequence>